<accession>A0A8J3KY91</accession>
<dbReference type="Proteomes" id="UP000630887">
    <property type="component" value="Unassembled WGS sequence"/>
</dbReference>
<dbReference type="EMBL" id="BONI01000037">
    <property type="protein sequence ID" value="GIG07649.1"/>
    <property type="molecule type" value="Genomic_DNA"/>
</dbReference>
<keyword evidence="4" id="KW-1185">Reference proteome</keyword>
<name>A0A8J3KY91_9ACTN</name>
<evidence type="ECO:0000256" key="1">
    <source>
        <dbReference type="SAM" id="MobiDB-lite"/>
    </source>
</evidence>
<evidence type="ECO:0000313" key="3">
    <source>
        <dbReference type="EMBL" id="GIG07649.1"/>
    </source>
</evidence>
<feature type="compositionally biased region" description="Low complexity" evidence="1">
    <location>
        <begin position="201"/>
        <end position="211"/>
    </location>
</feature>
<keyword evidence="2" id="KW-0812">Transmembrane</keyword>
<keyword evidence="2" id="KW-1133">Transmembrane helix</keyword>
<sequence length="211" mass="23916">MISRAQRCRRAITHSGASRRDHSLYIGRMWVWNALGFLGGVLAVALTSYVSITVNRRKMDADTQARWEAALFEKSSQLAEAARSLRHHAEQYADSGDKQLCRDRMDSAQEKLRVAVEQLRLVGDRRVQVAARTVKLHAWAVFQQGVDGRDPRAASFPDTEPIGRLNDALQEFYRAVRRQLRAPDAEDVLHDDDLDRRAERPQAPAQRAESA</sequence>
<protein>
    <submittedName>
        <fullName evidence="3">Uncharacterized protein</fullName>
    </submittedName>
</protein>
<proteinExistence type="predicted"/>
<reference evidence="3 4" key="1">
    <citation type="submission" date="2021-01" db="EMBL/GenBank/DDBJ databases">
        <title>Whole genome shotgun sequence of Catellatospora coxensis NBRC 107359.</title>
        <authorList>
            <person name="Komaki H."/>
            <person name="Tamura T."/>
        </authorList>
    </citation>
    <scope>NUCLEOTIDE SEQUENCE [LARGE SCALE GENOMIC DNA]</scope>
    <source>
        <strain evidence="3 4">NBRC 107359</strain>
    </source>
</reference>
<comment type="caution">
    <text evidence="3">The sequence shown here is derived from an EMBL/GenBank/DDBJ whole genome shotgun (WGS) entry which is preliminary data.</text>
</comment>
<evidence type="ECO:0000256" key="2">
    <source>
        <dbReference type="SAM" id="Phobius"/>
    </source>
</evidence>
<keyword evidence="2" id="KW-0472">Membrane</keyword>
<dbReference type="AlphaFoldDB" id="A0A8J3KY91"/>
<gene>
    <name evidence="3" type="ORF">Cco03nite_43490</name>
</gene>
<feature type="compositionally biased region" description="Basic and acidic residues" evidence="1">
    <location>
        <begin position="184"/>
        <end position="200"/>
    </location>
</feature>
<organism evidence="3 4">
    <name type="scientific">Catellatospora coxensis</name>
    <dbReference type="NCBI Taxonomy" id="310354"/>
    <lineage>
        <taxon>Bacteria</taxon>
        <taxon>Bacillati</taxon>
        <taxon>Actinomycetota</taxon>
        <taxon>Actinomycetes</taxon>
        <taxon>Micromonosporales</taxon>
        <taxon>Micromonosporaceae</taxon>
        <taxon>Catellatospora</taxon>
    </lineage>
</organism>
<feature type="region of interest" description="Disordered" evidence="1">
    <location>
        <begin position="184"/>
        <end position="211"/>
    </location>
</feature>
<feature type="transmembrane region" description="Helical" evidence="2">
    <location>
        <begin position="29"/>
        <end position="50"/>
    </location>
</feature>
<evidence type="ECO:0000313" key="4">
    <source>
        <dbReference type="Proteomes" id="UP000630887"/>
    </source>
</evidence>